<accession>A0A3D3FZ87</accession>
<proteinExistence type="predicted"/>
<evidence type="ECO:0000313" key="2">
    <source>
        <dbReference type="Proteomes" id="UP000262257"/>
    </source>
</evidence>
<dbReference type="EMBL" id="DPXL01000056">
    <property type="protein sequence ID" value="HCM30935.1"/>
    <property type="molecule type" value="Genomic_DNA"/>
</dbReference>
<keyword evidence="1" id="KW-0808">Transferase</keyword>
<sequence length="32" mass="3391">AEGLKVIEKVDGLSFDELQSLTGARLLDATSN</sequence>
<gene>
    <name evidence="1" type="ORF">DIC32_04365</name>
</gene>
<organism evidence="1 2">
    <name type="scientific">Acinetobacter radioresistens</name>
    <dbReference type="NCBI Taxonomy" id="40216"/>
    <lineage>
        <taxon>Bacteria</taxon>
        <taxon>Pseudomonadati</taxon>
        <taxon>Pseudomonadota</taxon>
        <taxon>Gammaproteobacteria</taxon>
        <taxon>Moraxellales</taxon>
        <taxon>Moraxellaceae</taxon>
        <taxon>Acinetobacter</taxon>
    </lineage>
</organism>
<name>A0A3D3FZ87_ACIRA</name>
<feature type="non-terminal residue" evidence="1">
    <location>
        <position position="1"/>
    </location>
</feature>
<reference evidence="1 2" key="1">
    <citation type="journal article" date="2018" name="Nat. Biotechnol.">
        <title>A standardized bacterial taxonomy based on genome phylogeny substantially revises the tree of life.</title>
        <authorList>
            <person name="Parks D.H."/>
            <person name="Chuvochina M."/>
            <person name="Waite D.W."/>
            <person name="Rinke C."/>
            <person name="Skarshewski A."/>
            <person name="Chaumeil P.A."/>
            <person name="Hugenholtz P."/>
        </authorList>
    </citation>
    <scope>NUCLEOTIDE SEQUENCE [LARGE SCALE GENOMIC DNA]</scope>
    <source>
        <strain evidence="1">UBA10045</strain>
    </source>
</reference>
<dbReference type="AlphaFoldDB" id="A0A3D3FZ87"/>
<evidence type="ECO:0000313" key="1">
    <source>
        <dbReference type="EMBL" id="HCM30935.1"/>
    </source>
</evidence>
<comment type="caution">
    <text evidence="1">The sequence shown here is derived from an EMBL/GenBank/DDBJ whole genome shotgun (WGS) entry which is preliminary data.</text>
</comment>
<protein>
    <submittedName>
        <fullName evidence="1">3-oxoadipate CoA-transferase</fullName>
    </submittedName>
</protein>
<dbReference type="GO" id="GO:0016740">
    <property type="term" value="F:transferase activity"/>
    <property type="evidence" value="ECO:0007669"/>
    <property type="project" value="UniProtKB-KW"/>
</dbReference>
<dbReference type="Proteomes" id="UP000262257">
    <property type="component" value="Unassembled WGS sequence"/>
</dbReference>